<dbReference type="InterPro" id="IPR009072">
    <property type="entry name" value="Histone-fold"/>
</dbReference>
<dbReference type="InterPro" id="IPR013083">
    <property type="entry name" value="Znf_RING/FYVE/PHD"/>
</dbReference>
<evidence type="ECO:0000256" key="7">
    <source>
        <dbReference type="ARBA" id="ARBA00023242"/>
    </source>
</evidence>
<feature type="domain" description="PHD-type" evidence="10">
    <location>
        <begin position="701"/>
        <end position="751"/>
    </location>
</feature>
<keyword evidence="4" id="KW-0862">Zinc</keyword>
<keyword evidence="3 8" id="KW-0863">Zinc-finger</keyword>
<keyword evidence="2" id="KW-0479">Metal-binding</keyword>
<feature type="region of interest" description="Disordered" evidence="9">
    <location>
        <begin position="607"/>
        <end position="683"/>
    </location>
</feature>
<feature type="compositionally biased region" description="Basic and acidic residues" evidence="9">
    <location>
        <begin position="519"/>
        <end position="529"/>
    </location>
</feature>
<keyword evidence="7" id="KW-0539">Nucleus</keyword>
<dbReference type="PROSITE" id="PS01359">
    <property type="entry name" value="ZF_PHD_1"/>
    <property type="match status" value="1"/>
</dbReference>
<dbReference type="InterPro" id="IPR019786">
    <property type="entry name" value="Zinc_finger_PHD-type_CS"/>
</dbReference>
<keyword evidence="5" id="KW-0805">Transcription regulation</keyword>
<organism evidence="11 12">
    <name type="scientific">Tigriopus californicus</name>
    <name type="common">Marine copepod</name>
    <dbReference type="NCBI Taxonomy" id="6832"/>
    <lineage>
        <taxon>Eukaryota</taxon>
        <taxon>Metazoa</taxon>
        <taxon>Ecdysozoa</taxon>
        <taxon>Arthropoda</taxon>
        <taxon>Crustacea</taxon>
        <taxon>Multicrustacea</taxon>
        <taxon>Hexanauplia</taxon>
        <taxon>Copepoda</taxon>
        <taxon>Harpacticoida</taxon>
        <taxon>Harpacticidae</taxon>
        <taxon>Tigriopus</taxon>
    </lineage>
</organism>
<evidence type="ECO:0000256" key="6">
    <source>
        <dbReference type="ARBA" id="ARBA00023163"/>
    </source>
</evidence>
<reference evidence="11 12" key="1">
    <citation type="journal article" date="2018" name="Nat. Ecol. Evol.">
        <title>Genomic signatures of mitonuclear coevolution across populations of Tigriopus californicus.</title>
        <authorList>
            <person name="Barreto F.S."/>
            <person name="Watson E.T."/>
            <person name="Lima T.G."/>
            <person name="Willett C.S."/>
            <person name="Edmands S."/>
            <person name="Li W."/>
            <person name="Burton R.S."/>
        </authorList>
    </citation>
    <scope>NUCLEOTIDE SEQUENCE [LARGE SCALE GENOMIC DNA]</scope>
    <source>
        <strain evidence="11 12">San Diego</strain>
    </source>
</reference>
<feature type="region of interest" description="Disordered" evidence="9">
    <location>
        <begin position="314"/>
        <end position="335"/>
    </location>
</feature>
<dbReference type="InterPro" id="IPR001965">
    <property type="entry name" value="Znf_PHD"/>
</dbReference>
<sequence>MINPIVSKQISPFRWKLAIKDPGTVMVHSGKKDSASASASGSMASGASGLSLSGSTWPGCTPKPDVDDYANQVLRQRLGTLLLQMGWQSAHNSSLNVLVDLAGRYLRDLGSHCQSQAELSNRSQANILDVARTLADFRIQTADLADYADCLPRGSGPTAGGIPYFPRPSVTQLNFLKPGSREVLHRKVYVNDYFPPMYPNLEEEEGEGSERDVATMDTDAPTPSGEIVGQVGGPGPESLPVREIASVMMTSAGFISPAREGKLPESRTPYVHEMVRERESEAHKVVQAEGKAHFKAKMKAKNAGSMDKKLKVFQKKAPKVQPHAHSPPKSIVSETSMNDHHIDDTINAVIQRGLKDSNKPKPLPESPPKRGRPPKRKASECVPEPRLDLSPGEIVEPEVETPPPPPPSKPKKAKVPKSAANPPASATPASSKKTMSTPRKLAGVDDEPIKTPPTPEILREKEAMRKAKATNADTPTPPPSLPAKSPEPEKIRKKEKKKKAKKDKKDSRGEKRDKSKKAEKREKDRDKTNKAITKLKIKDTSSVTGASPEPPPPIPPVSVSISVSNTPTTSKPTKKSKADSAKKIPELKLFLPTATIKKNPVEPIKTNITLPPAPLEPAKITAPVPPKKEKIVKRRKSTKAPPAPPSASSSSVVAAASTPTPTPPSRSGPPTTKATAVDGNAGGSITTRTVGHYVDADGNQIWICPACGKQDDGSPMIGCDECDDWYHWLCVGIRSEPDESQNWFCQRCVARKRGPML</sequence>
<comment type="caution">
    <text evidence="11">The sequence shown here is derived from an EMBL/GenBank/DDBJ whole genome shotgun (WGS) entry which is preliminary data.</text>
</comment>
<feature type="region of interest" description="Disordered" evidence="9">
    <location>
        <begin position="351"/>
        <end position="583"/>
    </location>
</feature>
<feature type="non-terminal residue" evidence="11">
    <location>
        <position position="757"/>
    </location>
</feature>
<feature type="compositionally biased region" description="Basic and acidic residues" evidence="9">
    <location>
        <begin position="503"/>
        <end position="513"/>
    </location>
</feature>
<protein>
    <recommendedName>
        <fullName evidence="10">PHD-type domain-containing protein</fullName>
    </recommendedName>
</protein>
<feature type="compositionally biased region" description="Low complexity" evidence="9">
    <location>
        <begin position="416"/>
        <end position="438"/>
    </location>
</feature>
<dbReference type="STRING" id="6832.A0A553PGL5"/>
<dbReference type="SMART" id="SM00576">
    <property type="entry name" value="BTP"/>
    <property type="match status" value="1"/>
</dbReference>
<keyword evidence="12" id="KW-1185">Reference proteome</keyword>
<gene>
    <name evidence="11" type="ORF">TCAL_03500</name>
</gene>
<dbReference type="SUPFAM" id="SSF57903">
    <property type="entry name" value="FYVE/PHD zinc finger"/>
    <property type="match status" value="1"/>
</dbReference>
<dbReference type="CDD" id="cd15522">
    <property type="entry name" value="PHD_TAF3"/>
    <property type="match status" value="1"/>
</dbReference>
<feature type="compositionally biased region" description="Low complexity" evidence="9">
    <location>
        <begin position="557"/>
        <end position="571"/>
    </location>
</feature>
<dbReference type="Pfam" id="PF07524">
    <property type="entry name" value="Bromo_TP"/>
    <property type="match status" value="1"/>
</dbReference>
<dbReference type="GO" id="GO:0008270">
    <property type="term" value="F:zinc ion binding"/>
    <property type="evidence" value="ECO:0007669"/>
    <property type="project" value="UniProtKB-KW"/>
</dbReference>
<evidence type="ECO:0000256" key="1">
    <source>
        <dbReference type="ARBA" id="ARBA00004123"/>
    </source>
</evidence>
<dbReference type="InterPro" id="IPR019787">
    <property type="entry name" value="Znf_PHD-finger"/>
</dbReference>
<dbReference type="InterPro" id="IPR006565">
    <property type="entry name" value="BTP"/>
</dbReference>
<evidence type="ECO:0000313" key="11">
    <source>
        <dbReference type="EMBL" id="TRY76814.1"/>
    </source>
</evidence>
<accession>A0A553PGL5</accession>
<dbReference type="AlphaFoldDB" id="A0A553PGL5"/>
<feature type="compositionally biased region" description="Basic residues" evidence="9">
    <location>
        <begin position="493"/>
        <end position="502"/>
    </location>
</feature>
<dbReference type="PANTHER" id="PTHR46452:SF1">
    <property type="entry name" value="TRANSCRIPTION INITIATION FACTOR TFIID SUBUNIT 3"/>
    <property type="match status" value="1"/>
</dbReference>
<dbReference type="PROSITE" id="PS50016">
    <property type="entry name" value="ZF_PHD_2"/>
    <property type="match status" value="1"/>
</dbReference>
<dbReference type="Pfam" id="PF00628">
    <property type="entry name" value="PHD"/>
    <property type="match status" value="1"/>
</dbReference>
<proteinExistence type="predicted"/>
<evidence type="ECO:0000256" key="2">
    <source>
        <dbReference type="ARBA" id="ARBA00022723"/>
    </source>
</evidence>
<evidence type="ECO:0000256" key="4">
    <source>
        <dbReference type="ARBA" id="ARBA00022833"/>
    </source>
</evidence>
<evidence type="ECO:0000256" key="8">
    <source>
        <dbReference type="PROSITE-ProRule" id="PRU00146"/>
    </source>
</evidence>
<dbReference type="OMA" id="GAGQDKM"/>
<name>A0A553PGL5_TIGCA</name>
<feature type="compositionally biased region" description="Low complexity" evidence="9">
    <location>
        <begin position="646"/>
        <end position="659"/>
    </location>
</feature>
<evidence type="ECO:0000256" key="3">
    <source>
        <dbReference type="ARBA" id="ARBA00022771"/>
    </source>
</evidence>
<keyword evidence="6" id="KW-0804">Transcription</keyword>
<dbReference type="Gene3D" id="3.30.40.10">
    <property type="entry name" value="Zinc/RING finger domain, C3HC4 (zinc finger)"/>
    <property type="match status" value="1"/>
</dbReference>
<dbReference type="GO" id="GO:0045944">
    <property type="term" value="P:positive regulation of transcription by RNA polymerase II"/>
    <property type="evidence" value="ECO:0007669"/>
    <property type="project" value="TreeGrafter"/>
</dbReference>
<dbReference type="GO" id="GO:0005669">
    <property type="term" value="C:transcription factor TFIID complex"/>
    <property type="evidence" value="ECO:0007669"/>
    <property type="project" value="TreeGrafter"/>
</dbReference>
<dbReference type="Gene3D" id="1.10.20.10">
    <property type="entry name" value="Histone, subunit A"/>
    <property type="match status" value="1"/>
</dbReference>
<dbReference type="Proteomes" id="UP000318571">
    <property type="component" value="Chromosome 5"/>
</dbReference>
<comment type="subcellular location">
    <subcellularLocation>
        <location evidence="1">Nucleus</location>
    </subcellularLocation>
</comment>
<dbReference type="SMART" id="SM00249">
    <property type="entry name" value="PHD"/>
    <property type="match status" value="1"/>
</dbReference>
<feature type="compositionally biased region" description="Basic and acidic residues" evidence="9">
    <location>
        <begin position="377"/>
        <end position="387"/>
    </location>
</feature>
<dbReference type="GO" id="GO:0046982">
    <property type="term" value="F:protein heterodimerization activity"/>
    <property type="evidence" value="ECO:0007669"/>
    <property type="project" value="InterPro"/>
</dbReference>
<evidence type="ECO:0000259" key="10">
    <source>
        <dbReference type="PROSITE" id="PS50016"/>
    </source>
</evidence>
<dbReference type="GO" id="GO:0002039">
    <property type="term" value="F:p53 binding"/>
    <property type="evidence" value="ECO:0007669"/>
    <property type="project" value="TreeGrafter"/>
</dbReference>
<dbReference type="EMBL" id="VCGU01000004">
    <property type="protein sequence ID" value="TRY76814.1"/>
    <property type="molecule type" value="Genomic_DNA"/>
</dbReference>
<evidence type="ECO:0000256" key="9">
    <source>
        <dbReference type="SAM" id="MobiDB-lite"/>
    </source>
</evidence>
<dbReference type="PANTHER" id="PTHR46452">
    <property type="entry name" value="TRANSCRIPTION INITIATION FACTOR TFIID SUBUNIT 3"/>
    <property type="match status" value="1"/>
</dbReference>
<evidence type="ECO:0000256" key="5">
    <source>
        <dbReference type="ARBA" id="ARBA00023015"/>
    </source>
</evidence>
<dbReference type="InterPro" id="IPR011011">
    <property type="entry name" value="Znf_FYVE_PHD"/>
</dbReference>
<evidence type="ECO:0000313" key="12">
    <source>
        <dbReference type="Proteomes" id="UP000318571"/>
    </source>
</evidence>